<feature type="domain" description="B12-binding" evidence="6">
    <location>
        <begin position="1"/>
        <end position="140"/>
    </location>
</feature>
<dbReference type="PROSITE" id="PS51332">
    <property type="entry name" value="B12_BINDING"/>
    <property type="match status" value="1"/>
</dbReference>
<reference evidence="8 9" key="1">
    <citation type="submission" date="2015-03" db="EMBL/GenBank/DDBJ databases">
        <authorList>
            <person name="Murphy D."/>
        </authorList>
    </citation>
    <scope>NUCLEOTIDE SEQUENCE [LARGE SCALE GENOMIC DNA]</scope>
    <source>
        <strain evidence="8 9">OL-4</strain>
    </source>
</reference>
<dbReference type="SUPFAM" id="SSF52242">
    <property type="entry name" value="Cobalamin (vitamin B12)-binding domain"/>
    <property type="match status" value="1"/>
</dbReference>
<evidence type="ECO:0000259" key="7">
    <source>
        <dbReference type="PROSITE" id="PS51918"/>
    </source>
</evidence>
<organism evidence="8 9">
    <name type="scientific">Syntrophomonas zehnderi OL-4</name>
    <dbReference type="NCBI Taxonomy" id="690567"/>
    <lineage>
        <taxon>Bacteria</taxon>
        <taxon>Bacillati</taxon>
        <taxon>Bacillota</taxon>
        <taxon>Clostridia</taxon>
        <taxon>Eubacteriales</taxon>
        <taxon>Syntrophomonadaceae</taxon>
        <taxon>Syntrophomonas</taxon>
    </lineage>
</organism>
<dbReference type="PANTHER" id="PTHR43409:SF16">
    <property type="entry name" value="SLR0320 PROTEIN"/>
    <property type="match status" value="1"/>
</dbReference>
<evidence type="ECO:0000313" key="8">
    <source>
        <dbReference type="EMBL" id="CFY03979.1"/>
    </source>
</evidence>
<dbReference type="OrthoDB" id="9801424at2"/>
<gene>
    <name evidence="8" type="ORF">2631</name>
</gene>
<dbReference type="AlphaFoldDB" id="A0A0E3W3T6"/>
<dbReference type="GO" id="GO:0031419">
    <property type="term" value="F:cobalamin binding"/>
    <property type="evidence" value="ECO:0007669"/>
    <property type="project" value="InterPro"/>
</dbReference>
<dbReference type="GO" id="GO:0003824">
    <property type="term" value="F:catalytic activity"/>
    <property type="evidence" value="ECO:0007669"/>
    <property type="project" value="InterPro"/>
</dbReference>
<protein>
    <submittedName>
        <fullName evidence="8">Radical SAM, alpha/beta horseshoe</fullName>
    </submittedName>
</protein>
<dbReference type="GO" id="GO:0051539">
    <property type="term" value="F:4 iron, 4 sulfur cluster binding"/>
    <property type="evidence" value="ECO:0007669"/>
    <property type="project" value="UniProtKB-KW"/>
</dbReference>
<dbReference type="EMBL" id="CGIH01000047">
    <property type="protein sequence ID" value="CFY03979.1"/>
    <property type="molecule type" value="Genomic_DNA"/>
</dbReference>
<dbReference type="InterPro" id="IPR006638">
    <property type="entry name" value="Elp3/MiaA/NifB-like_rSAM"/>
</dbReference>
<dbReference type="InterPro" id="IPR007197">
    <property type="entry name" value="rSAM"/>
</dbReference>
<evidence type="ECO:0000256" key="1">
    <source>
        <dbReference type="ARBA" id="ARBA00001966"/>
    </source>
</evidence>
<dbReference type="InterPro" id="IPR051198">
    <property type="entry name" value="BchE-like"/>
</dbReference>
<keyword evidence="2" id="KW-0949">S-adenosyl-L-methionine</keyword>
<dbReference type="CDD" id="cd02068">
    <property type="entry name" value="radical_SAM_B12_BD"/>
    <property type="match status" value="1"/>
</dbReference>
<dbReference type="InterPro" id="IPR058240">
    <property type="entry name" value="rSAM_sf"/>
</dbReference>
<dbReference type="Pfam" id="PF02310">
    <property type="entry name" value="B12-binding"/>
    <property type="match status" value="1"/>
</dbReference>
<sequence length="497" mass="57061">MKDTVMLIAFYNQKALGVRYLAEALKKNGYKVVAVFFKDFNSISPSKVSEKELQLLVELINKTEPSFIGLSVMSSLYLESVYLVNDTIKKYFNLPVVWGGVYATLFPDHALEYADYVIRGEGEEAIGELFDTLREGEDPSQMANLAYKDSSGQIVVNDVRPIVDVDELGFPSIGDLDFYSINADKIAVGDPQMGGFTYELTASRGCPYKCSYCSSINLRRIYKGKGKYMRFRSVDSVLAELNQAKKALPNLKVIHFWDEIFSNEPGWVEEFSQRYAQEIGIPFRVWGHPLMVNHRIISNLVEAGLYQIVVGIQSGSPRIRKEVFQRNESQEEIINCSRVLAECKVPKVIYDFMIHHPFESLEELKETYYLCLELEPPFELQIHGLHFLPGTDIVQMALDAGYYTYEEMNAKMYGSLEEQFNSWYWDVSSSDNIDELTCWTSMIFLTQFPALRPILKKLESNLQNNRGLKNIYRLHLIMNRMLRLRNLGQKAKLVLKP</sequence>
<dbReference type="SFLD" id="SFLDG01082">
    <property type="entry name" value="B12-binding_domain_containing"/>
    <property type="match status" value="1"/>
</dbReference>
<dbReference type="InterPro" id="IPR036724">
    <property type="entry name" value="Cobalamin-bd_sf"/>
</dbReference>
<dbReference type="GO" id="GO:0046872">
    <property type="term" value="F:metal ion binding"/>
    <property type="evidence" value="ECO:0007669"/>
    <property type="project" value="UniProtKB-KW"/>
</dbReference>
<dbReference type="GO" id="GO:0005829">
    <property type="term" value="C:cytosol"/>
    <property type="evidence" value="ECO:0007669"/>
    <property type="project" value="TreeGrafter"/>
</dbReference>
<keyword evidence="3" id="KW-0479">Metal-binding</keyword>
<dbReference type="Gene3D" id="3.40.50.280">
    <property type="entry name" value="Cobalamin-binding domain"/>
    <property type="match status" value="1"/>
</dbReference>
<dbReference type="InterPro" id="IPR034466">
    <property type="entry name" value="Methyltransferase_Class_B"/>
</dbReference>
<proteinExistence type="predicted"/>
<keyword evidence="4" id="KW-0408">Iron</keyword>
<dbReference type="PROSITE" id="PS51918">
    <property type="entry name" value="RADICAL_SAM"/>
    <property type="match status" value="1"/>
</dbReference>
<evidence type="ECO:0000256" key="5">
    <source>
        <dbReference type="ARBA" id="ARBA00023014"/>
    </source>
</evidence>
<name>A0A0E3W3T6_9FIRM</name>
<evidence type="ECO:0000256" key="3">
    <source>
        <dbReference type="ARBA" id="ARBA00022723"/>
    </source>
</evidence>
<dbReference type="Proteomes" id="UP000045545">
    <property type="component" value="Unassembled WGS sequence"/>
</dbReference>
<dbReference type="InterPro" id="IPR006158">
    <property type="entry name" value="Cobalamin-bd"/>
</dbReference>
<keyword evidence="5" id="KW-0411">Iron-sulfur</keyword>
<dbReference type="InterPro" id="IPR023404">
    <property type="entry name" value="rSAM_horseshoe"/>
</dbReference>
<evidence type="ECO:0000256" key="4">
    <source>
        <dbReference type="ARBA" id="ARBA00023004"/>
    </source>
</evidence>
<keyword evidence="9" id="KW-1185">Reference proteome</keyword>
<evidence type="ECO:0000313" key="9">
    <source>
        <dbReference type="Proteomes" id="UP000045545"/>
    </source>
</evidence>
<dbReference type="RefSeq" id="WP_046499753.1">
    <property type="nucleotide sequence ID" value="NZ_CGIH01000047.1"/>
</dbReference>
<comment type="cofactor">
    <cofactor evidence="1">
        <name>[4Fe-4S] cluster</name>
        <dbReference type="ChEBI" id="CHEBI:49883"/>
    </cofactor>
</comment>
<feature type="domain" description="Radical SAM core" evidence="7">
    <location>
        <begin position="192"/>
        <end position="417"/>
    </location>
</feature>
<dbReference type="SFLD" id="SFLDG01123">
    <property type="entry name" value="methyltransferase_(Class_B)"/>
    <property type="match status" value="1"/>
</dbReference>
<dbReference type="PANTHER" id="PTHR43409">
    <property type="entry name" value="ANAEROBIC MAGNESIUM-PROTOPORPHYRIN IX MONOMETHYL ESTER CYCLASE-RELATED"/>
    <property type="match status" value="1"/>
</dbReference>
<dbReference type="CDD" id="cd01335">
    <property type="entry name" value="Radical_SAM"/>
    <property type="match status" value="1"/>
</dbReference>
<accession>A0A0E3W3T6</accession>
<dbReference type="SMART" id="SM00729">
    <property type="entry name" value="Elp3"/>
    <property type="match status" value="1"/>
</dbReference>
<dbReference type="SFLD" id="SFLDS00029">
    <property type="entry name" value="Radical_SAM"/>
    <property type="match status" value="1"/>
</dbReference>
<dbReference type="Pfam" id="PF04055">
    <property type="entry name" value="Radical_SAM"/>
    <property type="match status" value="1"/>
</dbReference>
<evidence type="ECO:0000259" key="6">
    <source>
        <dbReference type="PROSITE" id="PS51332"/>
    </source>
</evidence>
<dbReference type="Gene3D" id="3.80.30.20">
    <property type="entry name" value="tm_1862 like domain"/>
    <property type="match status" value="1"/>
</dbReference>
<evidence type="ECO:0000256" key="2">
    <source>
        <dbReference type="ARBA" id="ARBA00022691"/>
    </source>
</evidence>
<dbReference type="SUPFAM" id="SSF102114">
    <property type="entry name" value="Radical SAM enzymes"/>
    <property type="match status" value="1"/>
</dbReference>